<protein>
    <submittedName>
        <fullName evidence="1">Uncharacterized protein</fullName>
    </submittedName>
</protein>
<accession>A0A444IVQ6</accession>
<reference evidence="1 2" key="1">
    <citation type="submission" date="2017-01" db="EMBL/GenBank/DDBJ databases">
        <title>The cable genome- insights into the physiology and evolution of filamentous bacteria capable of sulfide oxidation via long distance electron transfer.</title>
        <authorList>
            <person name="Schreiber L."/>
            <person name="Bjerg J.T."/>
            <person name="Boggild A."/>
            <person name="Van De Vossenberg J."/>
            <person name="Meysman F."/>
            <person name="Nielsen L.P."/>
            <person name="Schramm A."/>
            <person name="Kjeldsen K.U."/>
        </authorList>
    </citation>
    <scope>NUCLEOTIDE SEQUENCE [LARGE SCALE GENOMIC DNA]</scope>
    <source>
        <strain evidence="1">MCF</strain>
    </source>
</reference>
<sequence>MPIPCIDTLEQLAVYVNMSLLNLELVTKCYENHLLQPTAYMELEELCVRMKETLKRRQSGYTKHITQLCSSCDFKSFPKENPPVFPDG</sequence>
<dbReference type="AlphaFoldDB" id="A0A444IVQ6"/>
<proteinExistence type="predicted"/>
<evidence type="ECO:0000313" key="2">
    <source>
        <dbReference type="Proteomes" id="UP000287853"/>
    </source>
</evidence>
<dbReference type="Proteomes" id="UP000287853">
    <property type="component" value="Unassembled WGS sequence"/>
</dbReference>
<gene>
    <name evidence="1" type="ORF">H206_01219</name>
</gene>
<dbReference type="EMBL" id="MTKO01000086">
    <property type="protein sequence ID" value="RWX44926.1"/>
    <property type="molecule type" value="Genomic_DNA"/>
</dbReference>
<name>A0A444IVQ6_9BACT</name>
<organism evidence="1 2">
    <name type="scientific">Candidatus Electrothrix aarhusensis</name>
    <dbReference type="NCBI Taxonomy" id="1859131"/>
    <lineage>
        <taxon>Bacteria</taxon>
        <taxon>Pseudomonadati</taxon>
        <taxon>Thermodesulfobacteriota</taxon>
        <taxon>Desulfobulbia</taxon>
        <taxon>Desulfobulbales</taxon>
        <taxon>Desulfobulbaceae</taxon>
        <taxon>Candidatus Electrothrix</taxon>
    </lineage>
</organism>
<evidence type="ECO:0000313" key="1">
    <source>
        <dbReference type="EMBL" id="RWX44926.1"/>
    </source>
</evidence>
<comment type="caution">
    <text evidence="1">The sequence shown here is derived from an EMBL/GenBank/DDBJ whole genome shotgun (WGS) entry which is preliminary data.</text>
</comment>
<keyword evidence="2" id="KW-1185">Reference proteome</keyword>